<reference evidence="2" key="1">
    <citation type="journal article" date="2014" name="Front. Microbiol.">
        <title>High frequency of phylogenetically diverse reductive dehalogenase-homologous genes in deep subseafloor sedimentary metagenomes.</title>
        <authorList>
            <person name="Kawai M."/>
            <person name="Futagami T."/>
            <person name="Toyoda A."/>
            <person name="Takaki Y."/>
            <person name="Nishi S."/>
            <person name="Hori S."/>
            <person name="Arai W."/>
            <person name="Tsubouchi T."/>
            <person name="Morono Y."/>
            <person name="Uchiyama I."/>
            <person name="Ito T."/>
            <person name="Fujiyama A."/>
            <person name="Inagaki F."/>
            <person name="Takami H."/>
        </authorList>
    </citation>
    <scope>NUCLEOTIDE SEQUENCE</scope>
    <source>
        <strain evidence="2">Expedition CK06-06</strain>
    </source>
</reference>
<feature type="transmembrane region" description="Helical" evidence="1">
    <location>
        <begin position="7"/>
        <end position="30"/>
    </location>
</feature>
<evidence type="ECO:0008006" key="3">
    <source>
        <dbReference type="Google" id="ProtNLM"/>
    </source>
</evidence>
<sequence length="65" mass="7240">DYFDRDMIGTIIGAWTPMYGVGAILVHWVTGILRDTTGIYDHAFMINIAMAAFGLFLICLVKKSN</sequence>
<accession>X0TW77</accession>
<dbReference type="EMBL" id="BARS01013002">
    <property type="protein sequence ID" value="GAF92397.1"/>
    <property type="molecule type" value="Genomic_DNA"/>
</dbReference>
<name>X0TW77_9ZZZZ</name>
<keyword evidence="1" id="KW-0812">Transmembrane</keyword>
<comment type="caution">
    <text evidence="2">The sequence shown here is derived from an EMBL/GenBank/DDBJ whole genome shotgun (WGS) entry which is preliminary data.</text>
</comment>
<organism evidence="2">
    <name type="scientific">marine sediment metagenome</name>
    <dbReference type="NCBI Taxonomy" id="412755"/>
    <lineage>
        <taxon>unclassified sequences</taxon>
        <taxon>metagenomes</taxon>
        <taxon>ecological metagenomes</taxon>
    </lineage>
</organism>
<dbReference type="SUPFAM" id="SSF103473">
    <property type="entry name" value="MFS general substrate transporter"/>
    <property type="match status" value="1"/>
</dbReference>
<gene>
    <name evidence="2" type="ORF">S01H1_22846</name>
</gene>
<evidence type="ECO:0000256" key="1">
    <source>
        <dbReference type="SAM" id="Phobius"/>
    </source>
</evidence>
<keyword evidence="1" id="KW-0472">Membrane</keyword>
<feature type="transmembrane region" description="Helical" evidence="1">
    <location>
        <begin position="42"/>
        <end position="61"/>
    </location>
</feature>
<dbReference type="InterPro" id="IPR036259">
    <property type="entry name" value="MFS_trans_sf"/>
</dbReference>
<evidence type="ECO:0000313" key="2">
    <source>
        <dbReference type="EMBL" id="GAF92397.1"/>
    </source>
</evidence>
<keyword evidence="1" id="KW-1133">Transmembrane helix</keyword>
<dbReference type="AlphaFoldDB" id="X0TW77"/>
<protein>
    <recommendedName>
        <fullName evidence="3">Major facilitator superfamily (MFS) profile domain-containing protein</fullName>
    </recommendedName>
</protein>
<feature type="non-terminal residue" evidence="2">
    <location>
        <position position="1"/>
    </location>
</feature>
<proteinExistence type="predicted"/>